<proteinExistence type="predicted"/>
<accession>A0A147K827</accession>
<feature type="region of interest" description="Disordered" evidence="1">
    <location>
        <begin position="1"/>
        <end position="24"/>
    </location>
</feature>
<organism evidence="2 3">
    <name type="scientific">Bacillus coahuilensis p1.1.43</name>
    <dbReference type="NCBI Taxonomy" id="1150625"/>
    <lineage>
        <taxon>Bacteria</taxon>
        <taxon>Bacillati</taxon>
        <taxon>Bacillota</taxon>
        <taxon>Bacilli</taxon>
        <taxon>Bacillales</taxon>
        <taxon>Bacillaceae</taxon>
        <taxon>Bacillus</taxon>
    </lineage>
</organism>
<sequence length="62" mass="6659">MSGTYKDVDWTGGASKENTSATPSDVDIAKALKAGLKKPYVSKVANHQRMADAFNKLNSSKK</sequence>
<comment type="caution">
    <text evidence="2">The sequence shown here is derived from an EMBL/GenBank/DDBJ whole genome shotgun (WGS) entry which is preliminary data.</text>
</comment>
<evidence type="ECO:0000313" key="3">
    <source>
        <dbReference type="Proteomes" id="UP000074108"/>
    </source>
</evidence>
<gene>
    <name evidence="2" type="ORF">Q75_09705</name>
</gene>
<evidence type="ECO:0000313" key="2">
    <source>
        <dbReference type="EMBL" id="KUP06195.1"/>
    </source>
</evidence>
<dbReference type="STRING" id="1150625.Q75_09705"/>
<dbReference type="Proteomes" id="UP000074108">
    <property type="component" value="Unassembled WGS sequence"/>
</dbReference>
<name>A0A147K827_9BACI</name>
<keyword evidence="3" id="KW-1185">Reference proteome</keyword>
<reference evidence="2 3" key="1">
    <citation type="journal article" date="2016" name="Front. Microbiol.">
        <title>Microevolution Analysis of Bacillus coahuilensis Unveils Differences in Phosphorus Acquisition Strategies and Their Regulation.</title>
        <authorList>
            <person name="Gomez-Lunar Z."/>
            <person name="Hernandez-Gonzalez I."/>
            <person name="Rodriguez-Torres M.D."/>
            <person name="Souza V."/>
            <person name="Olmedo-Alvarez G."/>
        </authorList>
    </citation>
    <scope>NUCLEOTIDE SEQUENCE [LARGE SCALE GENOMIC DNA]</scope>
    <source>
        <strain evidence="3">p1.1.43</strain>
    </source>
</reference>
<dbReference type="AlphaFoldDB" id="A0A147K827"/>
<dbReference type="EMBL" id="LDYG01000030">
    <property type="protein sequence ID" value="KUP06195.1"/>
    <property type="molecule type" value="Genomic_DNA"/>
</dbReference>
<evidence type="ECO:0000256" key="1">
    <source>
        <dbReference type="SAM" id="MobiDB-lite"/>
    </source>
</evidence>
<protein>
    <submittedName>
        <fullName evidence="2">Uncharacterized protein</fullName>
    </submittedName>
</protein>
<dbReference type="RefSeq" id="WP_059351234.1">
    <property type="nucleotide sequence ID" value="NZ_LDYG01000030.1"/>
</dbReference>
<dbReference type="PATRIC" id="fig|1150625.3.peg.2066"/>